<evidence type="ECO:0000259" key="4">
    <source>
        <dbReference type="PROSITE" id="PS01031"/>
    </source>
</evidence>
<reference evidence="5" key="1">
    <citation type="submission" date="2015-04" db="UniProtKB">
        <authorList>
            <consortium name="EnsemblPlants"/>
        </authorList>
    </citation>
    <scope>IDENTIFICATION</scope>
</reference>
<evidence type="ECO:0000256" key="2">
    <source>
        <dbReference type="RuleBase" id="RU003616"/>
    </source>
</evidence>
<evidence type="ECO:0000313" key="5">
    <source>
        <dbReference type="EnsemblPlants" id="OGLUM10G10910.1"/>
    </source>
</evidence>
<dbReference type="STRING" id="40148.A0A0E0BAW8"/>
<comment type="similarity">
    <text evidence="1 2">Belongs to the small heat shock protein (HSP20) family.</text>
</comment>
<keyword evidence="3" id="KW-1133">Transmembrane helix</keyword>
<dbReference type="PROSITE" id="PS01031">
    <property type="entry name" value="SHSP"/>
    <property type="match status" value="1"/>
</dbReference>
<evidence type="ECO:0000313" key="6">
    <source>
        <dbReference type="Proteomes" id="UP000026961"/>
    </source>
</evidence>
<dbReference type="eggNOG" id="KOG0710">
    <property type="taxonomic scope" value="Eukaryota"/>
</dbReference>
<keyword evidence="6" id="KW-1185">Reference proteome</keyword>
<dbReference type="CDD" id="cd06464">
    <property type="entry name" value="ACD_sHsps-like"/>
    <property type="match status" value="1"/>
</dbReference>
<evidence type="ECO:0000256" key="1">
    <source>
        <dbReference type="PROSITE-ProRule" id="PRU00285"/>
    </source>
</evidence>
<feature type="domain" description="SHSP" evidence="4">
    <location>
        <begin position="1"/>
        <end position="99"/>
    </location>
</feature>
<keyword evidence="3" id="KW-0472">Membrane</keyword>
<evidence type="ECO:0000256" key="3">
    <source>
        <dbReference type="SAM" id="Phobius"/>
    </source>
</evidence>
<dbReference type="InterPro" id="IPR002068">
    <property type="entry name" value="A-crystallin/Hsp20_dom"/>
</dbReference>
<reference evidence="5" key="2">
    <citation type="submission" date="2018-05" db="EMBL/GenBank/DDBJ databases">
        <title>OgluRS3 (Oryza glumaepatula Reference Sequence Version 3).</title>
        <authorList>
            <person name="Zhang J."/>
            <person name="Kudrna D."/>
            <person name="Lee S."/>
            <person name="Talag J."/>
            <person name="Welchert J."/>
            <person name="Wing R.A."/>
        </authorList>
    </citation>
    <scope>NUCLEOTIDE SEQUENCE [LARGE SCALE GENOMIC DNA]</scope>
</reference>
<sequence>MDGAGGRSYEDFNPPHKMKEHIKVQLVRSRRRLVVSGECPVAGETNRWSRFRLQFPVPNGCDLKAIQARLHDGVVRVTLPGVKPQQPPPPAKTAAAAAAAAAAVVGERGGGERCQFLRERGKLATTLLGVVLVLFSFVIYIRYSVKP</sequence>
<name>A0A0E0BAW8_9ORYZ</name>
<accession>A0A0E0BAW8</accession>
<feature type="transmembrane region" description="Helical" evidence="3">
    <location>
        <begin position="123"/>
        <end position="143"/>
    </location>
</feature>
<dbReference type="Proteomes" id="UP000026961">
    <property type="component" value="Chromosome 10"/>
</dbReference>
<dbReference type="SUPFAM" id="SSF49764">
    <property type="entry name" value="HSP20-like chaperones"/>
    <property type="match status" value="1"/>
</dbReference>
<dbReference type="Pfam" id="PF00011">
    <property type="entry name" value="HSP20"/>
    <property type="match status" value="1"/>
</dbReference>
<dbReference type="Gramene" id="OGLUM10G10910.1">
    <property type="protein sequence ID" value="OGLUM10G10910.1"/>
    <property type="gene ID" value="OGLUM10G10910"/>
</dbReference>
<dbReference type="GO" id="GO:0009408">
    <property type="term" value="P:response to heat"/>
    <property type="evidence" value="ECO:0007669"/>
    <property type="project" value="UniProtKB-ARBA"/>
</dbReference>
<dbReference type="AlphaFoldDB" id="A0A0E0BAW8"/>
<keyword evidence="3" id="KW-0812">Transmembrane</keyword>
<dbReference type="EnsemblPlants" id="OGLUM10G10910.1">
    <property type="protein sequence ID" value="OGLUM10G10910.1"/>
    <property type="gene ID" value="OGLUM10G10910"/>
</dbReference>
<organism evidence="5">
    <name type="scientific">Oryza glumipatula</name>
    <dbReference type="NCBI Taxonomy" id="40148"/>
    <lineage>
        <taxon>Eukaryota</taxon>
        <taxon>Viridiplantae</taxon>
        <taxon>Streptophyta</taxon>
        <taxon>Embryophyta</taxon>
        <taxon>Tracheophyta</taxon>
        <taxon>Spermatophyta</taxon>
        <taxon>Magnoliopsida</taxon>
        <taxon>Liliopsida</taxon>
        <taxon>Poales</taxon>
        <taxon>Poaceae</taxon>
        <taxon>BOP clade</taxon>
        <taxon>Oryzoideae</taxon>
        <taxon>Oryzeae</taxon>
        <taxon>Oryzinae</taxon>
        <taxon>Oryza</taxon>
    </lineage>
</organism>
<dbReference type="HOGENOM" id="CLU_110429_0_0_1"/>
<proteinExistence type="inferred from homology"/>
<dbReference type="Gene3D" id="2.60.40.790">
    <property type="match status" value="1"/>
</dbReference>
<dbReference type="InterPro" id="IPR008978">
    <property type="entry name" value="HSP20-like_chaperone"/>
</dbReference>
<protein>
    <recommendedName>
        <fullName evidence="4">SHSP domain-containing protein</fullName>
    </recommendedName>
</protein>